<dbReference type="AlphaFoldDB" id="A0A811SGK9"/>
<evidence type="ECO:0000313" key="1">
    <source>
        <dbReference type="EMBL" id="CAD6340414.1"/>
    </source>
</evidence>
<organism evidence="1 2">
    <name type="scientific">Miscanthus lutarioriparius</name>
    <dbReference type="NCBI Taxonomy" id="422564"/>
    <lineage>
        <taxon>Eukaryota</taxon>
        <taxon>Viridiplantae</taxon>
        <taxon>Streptophyta</taxon>
        <taxon>Embryophyta</taxon>
        <taxon>Tracheophyta</taxon>
        <taxon>Spermatophyta</taxon>
        <taxon>Magnoliopsida</taxon>
        <taxon>Liliopsida</taxon>
        <taxon>Poales</taxon>
        <taxon>Poaceae</taxon>
        <taxon>PACMAD clade</taxon>
        <taxon>Panicoideae</taxon>
        <taxon>Andropogonodae</taxon>
        <taxon>Andropogoneae</taxon>
        <taxon>Saccharinae</taxon>
        <taxon>Miscanthus</taxon>
    </lineage>
</organism>
<name>A0A811SGK9_9POAL</name>
<protein>
    <submittedName>
        <fullName evidence="1">Uncharacterized protein</fullName>
    </submittedName>
</protein>
<comment type="caution">
    <text evidence="1">The sequence shown here is derived from an EMBL/GenBank/DDBJ whole genome shotgun (WGS) entry which is preliminary data.</text>
</comment>
<accession>A0A811SGK9</accession>
<evidence type="ECO:0000313" key="2">
    <source>
        <dbReference type="Proteomes" id="UP000604825"/>
    </source>
</evidence>
<reference evidence="1" key="1">
    <citation type="submission" date="2020-10" db="EMBL/GenBank/DDBJ databases">
        <authorList>
            <person name="Han B."/>
            <person name="Lu T."/>
            <person name="Zhao Q."/>
            <person name="Huang X."/>
            <person name="Zhao Y."/>
        </authorList>
    </citation>
    <scope>NUCLEOTIDE SEQUENCE</scope>
</reference>
<gene>
    <name evidence="1" type="ORF">NCGR_LOCUS64512</name>
</gene>
<dbReference type="OrthoDB" id="10524675at2759"/>
<dbReference type="EMBL" id="CAJGYO010000019">
    <property type="protein sequence ID" value="CAD6340414.1"/>
    <property type="molecule type" value="Genomic_DNA"/>
</dbReference>
<dbReference type="PANTHER" id="PTHR35161">
    <property type="entry name" value="OS02G0303100 PROTEIN"/>
    <property type="match status" value="1"/>
</dbReference>
<proteinExistence type="predicted"/>
<sequence>MSKDFKRLADVLLHHYTLNTSGVHNDPPFFTQLCTALRNIPEDVPSDTKSMDRFTMFLCNHMAFLPSMSRSNLIFNLVRVYKVLSPNDKKKFERVVDQDGSIRKDWRTRVIMDRVFAQVYLGRPLSVVKLKHMKQMQQQHNIHSSYGTTGMDLLRFQRNFVVHVVDYLKDTNGNPTVSTLEEVDYLLSYHFDKFLVDILKRLVDTFDMKNLYYFISGRNSINGCAFLQSGASVDGLHFGLSQELHPNKRW</sequence>
<dbReference type="Proteomes" id="UP000604825">
    <property type="component" value="Unassembled WGS sequence"/>
</dbReference>
<dbReference type="PANTHER" id="PTHR35161:SF19">
    <property type="entry name" value="OS02G0113400 PROTEIN"/>
    <property type="match status" value="1"/>
</dbReference>
<keyword evidence="2" id="KW-1185">Reference proteome</keyword>